<dbReference type="EMBL" id="CP023483">
    <property type="protein sequence ID" value="ATF26852.1"/>
    <property type="molecule type" value="Genomic_DNA"/>
</dbReference>
<dbReference type="Proteomes" id="UP000243591">
    <property type="component" value="Chromosome"/>
</dbReference>
<evidence type="ECO:0000256" key="1">
    <source>
        <dbReference type="SAM" id="MobiDB-lite"/>
    </source>
</evidence>
<dbReference type="GeneID" id="66536386"/>
<proteinExistence type="predicted"/>
<keyword evidence="2" id="KW-0732">Signal</keyword>
<feature type="compositionally biased region" description="Polar residues" evidence="1">
    <location>
        <begin position="82"/>
        <end position="92"/>
    </location>
</feature>
<name>A0A1D2LP31_BROTH</name>
<evidence type="ECO:0000313" key="4">
    <source>
        <dbReference type="Proteomes" id="UP000243591"/>
    </source>
</evidence>
<accession>A0A1D2LP31</accession>
<evidence type="ECO:0000256" key="2">
    <source>
        <dbReference type="SAM" id="SignalP"/>
    </source>
</evidence>
<evidence type="ECO:0008006" key="5">
    <source>
        <dbReference type="Google" id="ProtNLM"/>
    </source>
</evidence>
<sequence length="242" mass="26739">MIKKVISLVVLATIFTVCLPIQETNANTTGANLKALETTLTLDEAKIIVANYATNTSLSVDEAEKQLTAELESKIKEDRSEQMNQTHTTRGASSGKYKLSKSKYVGDVFYTPSSTLGIPHGHNGIYVKKDRIVESIPKTGVRNIAYNGRNVEKNTVMQDVKVSQKKCTAAANWANSQVGEKYSKNFATNRKTGKYGAKNCSKLVWSAYILKADIDIDKDKGAGVYPKDIRDSNYTHTYKTIK</sequence>
<dbReference type="InterPro" id="IPR038765">
    <property type="entry name" value="Papain-like_cys_pep_sf"/>
</dbReference>
<feature type="region of interest" description="Disordered" evidence="1">
    <location>
        <begin position="74"/>
        <end position="94"/>
    </location>
</feature>
<reference evidence="3 4" key="1">
    <citation type="submission" date="2017-09" db="EMBL/GenBank/DDBJ databases">
        <title>Complete Genome Sequences of Two Strains of the Meat Spoilage Bacterium Brochothrix thermosphacta Isolated from Ground Chicken.</title>
        <authorList>
            <person name="Paoli G.C."/>
            <person name="Wijey C."/>
            <person name="Chen C.-Y."/>
            <person name="Nguyen L."/>
            <person name="Yan X."/>
            <person name="Irwin P.L."/>
        </authorList>
    </citation>
    <scope>NUCLEOTIDE SEQUENCE [LARGE SCALE GENOMIC DNA]</scope>
    <source>
        <strain evidence="3 4">BI</strain>
    </source>
</reference>
<feature type="chain" id="PRO_5030026276" description="YycO" evidence="2">
    <location>
        <begin position="27"/>
        <end position="242"/>
    </location>
</feature>
<dbReference type="AlphaFoldDB" id="A0A1D2LP31"/>
<keyword evidence="4" id="KW-1185">Reference proteome</keyword>
<evidence type="ECO:0000313" key="3">
    <source>
        <dbReference type="EMBL" id="ATF26852.1"/>
    </source>
</evidence>
<gene>
    <name evidence="3" type="ORF">CNY62_11075</name>
</gene>
<organism evidence="3 4">
    <name type="scientific">Brochothrix thermosphacta</name>
    <name type="common">Microbacterium thermosphactum</name>
    <dbReference type="NCBI Taxonomy" id="2756"/>
    <lineage>
        <taxon>Bacteria</taxon>
        <taxon>Bacillati</taxon>
        <taxon>Bacillota</taxon>
        <taxon>Bacilli</taxon>
        <taxon>Bacillales</taxon>
        <taxon>Listeriaceae</taxon>
        <taxon>Brochothrix</taxon>
    </lineage>
</organism>
<dbReference type="KEGG" id="bths:CNY62_11075"/>
<dbReference type="SUPFAM" id="SSF54001">
    <property type="entry name" value="Cysteine proteinases"/>
    <property type="match status" value="1"/>
</dbReference>
<dbReference type="OrthoDB" id="3242865at2"/>
<protein>
    <recommendedName>
        <fullName evidence="5">YycO</fullName>
    </recommendedName>
</protein>
<dbReference type="Gene3D" id="3.90.1720.10">
    <property type="entry name" value="endopeptidase domain like (from Nostoc punctiforme)"/>
    <property type="match status" value="1"/>
</dbReference>
<feature type="signal peptide" evidence="2">
    <location>
        <begin position="1"/>
        <end position="26"/>
    </location>
</feature>
<dbReference type="RefSeq" id="WP_069126263.1">
    <property type="nucleotide sequence ID" value="NZ_CBCPHX010000001.1"/>
</dbReference>